<accession>A0A7M7RBY6</accession>
<dbReference type="EnsemblMetazoa" id="XM_781748">
    <property type="protein sequence ID" value="XP_786841"/>
    <property type="gene ID" value="LOC581762"/>
</dbReference>
<dbReference type="Pfam" id="PF16546">
    <property type="entry name" value="SGTA_dimer"/>
    <property type="match status" value="1"/>
</dbReference>
<feature type="compositionally biased region" description="Gly residues" evidence="5">
    <location>
        <begin position="286"/>
        <end position="295"/>
    </location>
</feature>
<dbReference type="InterPro" id="IPR011990">
    <property type="entry name" value="TPR-like_helical_dom_sf"/>
</dbReference>
<dbReference type="InParanoid" id="A0A7M7RBY6"/>
<feature type="compositionally biased region" description="Pro residues" evidence="5">
    <location>
        <begin position="346"/>
        <end position="356"/>
    </location>
</feature>
<dbReference type="PROSITE" id="PS50293">
    <property type="entry name" value="TPR_REGION"/>
    <property type="match status" value="1"/>
</dbReference>
<dbReference type="Pfam" id="PF13181">
    <property type="entry name" value="TPR_8"/>
    <property type="match status" value="1"/>
</dbReference>
<evidence type="ECO:0000256" key="2">
    <source>
        <dbReference type="ARBA" id="ARBA00022737"/>
    </source>
</evidence>
<feature type="repeat" description="TPR" evidence="4">
    <location>
        <begin position="171"/>
        <end position="204"/>
    </location>
</feature>
<evidence type="ECO:0000313" key="8">
    <source>
        <dbReference type="Proteomes" id="UP000007110"/>
    </source>
</evidence>
<dbReference type="PANTHER" id="PTHR45831">
    <property type="entry name" value="LD24721P"/>
    <property type="match status" value="1"/>
</dbReference>
<dbReference type="GO" id="GO:0006620">
    <property type="term" value="P:post-translational protein targeting to endoplasmic reticulum membrane"/>
    <property type="evidence" value="ECO:0000318"/>
    <property type="project" value="GO_Central"/>
</dbReference>
<dbReference type="Proteomes" id="UP000007110">
    <property type="component" value="Unassembled WGS sequence"/>
</dbReference>
<dbReference type="InterPro" id="IPR019734">
    <property type="entry name" value="TPR_rpt"/>
</dbReference>
<evidence type="ECO:0000259" key="6">
    <source>
        <dbReference type="Pfam" id="PF16546"/>
    </source>
</evidence>
<evidence type="ECO:0000256" key="3">
    <source>
        <dbReference type="ARBA" id="ARBA00022803"/>
    </source>
</evidence>
<feature type="repeat" description="TPR" evidence="4">
    <location>
        <begin position="103"/>
        <end position="136"/>
    </location>
</feature>
<dbReference type="InterPro" id="IPR047150">
    <property type="entry name" value="SGT"/>
</dbReference>
<proteinExistence type="inferred from homology"/>
<organism evidence="7 8">
    <name type="scientific">Strongylocentrotus purpuratus</name>
    <name type="common">Purple sea urchin</name>
    <dbReference type="NCBI Taxonomy" id="7668"/>
    <lineage>
        <taxon>Eukaryota</taxon>
        <taxon>Metazoa</taxon>
        <taxon>Echinodermata</taxon>
        <taxon>Eleutherozoa</taxon>
        <taxon>Echinozoa</taxon>
        <taxon>Echinoidea</taxon>
        <taxon>Euechinoidea</taxon>
        <taxon>Echinacea</taxon>
        <taxon>Camarodonta</taxon>
        <taxon>Echinidea</taxon>
        <taxon>Strongylocentrotidae</taxon>
        <taxon>Strongylocentrotus</taxon>
    </lineage>
</organism>
<dbReference type="PANTHER" id="PTHR45831:SF2">
    <property type="entry name" value="LD24721P"/>
    <property type="match status" value="1"/>
</dbReference>
<feature type="region of interest" description="Disordered" evidence="5">
    <location>
        <begin position="276"/>
        <end position="356"/>
    </location>
</feature>
<dbReference type="GO" id="GO:0072380">
    <property type="term" value="C:TRC complex"/>
    <property type="evidence" value="ECO:0000318"/>
    <property type="project" value="GO_Central"/>
</dbReference>
<dbReference type="OMA" id="DMARNMM"/>
<reference evidence="8" key="1">
    <citation type="submission" date="2015-02" db="EMBL/GenBank/DDBJ databases">
        <title>Genome sequencing for Strongylocentrotus purpuratus.</title>
        <authorList>
            <person name="Murali S."/>
            <person name="Liu Y."/>
            <person name="Vee V."/>
            <person name="English A."/>
            <person name="Wang M."/>
            <person name="Skinner E."/>
            <person name="Han Y."/>
            <person name="Muzny D.M."/>
            <person name="Worley K.C."/>
            <person name="Gibbs R.A."/>
        </authorList>
    </citation>
    <scope>NUCLEOTIDE SEQUENCE</scope>
</reference>
<dbReference type="InterPro" id="IPR032374">
    <property type="entry name" value="SGTA_dimer"/>
</dbReference>
<dbReference type="SMART" id="SM00028">
    <property type="entry name" value="TPR"/>
    <property type="match status" value="3"/>
</dbReference>
<comment type="similarity">
    <text evidence="1">Belongs to the SGT family.</text>
</comment>
<dbReference type="FunFam" id="1.25.40.10:FF:000732">
    <property type="entry name" value="Small Glutamine-rich Tetratrico repeat protein"/>
    <property type="match status" value="1"/>
</dbReference>
<keyword evidence="8" id="KW-1185">Reference proteome</keyword>
<evidence type="ECO:0000313" key="7">
    <source>
        <dbReference type="EnsemblMetazoa" id="XP_786841"/>
    </source>
</evidence>
<dbReference type="GeneID" id="581762"/>
<dbReference type="AlphaFoldDB" id="A0A7M7RBY6"/>
<dbReference type="GO" id="GO:0016020">
    <property type="term" value="C:membrane"/>
    <property type="evidence" value="ECO:0000318"/>
    <property type="project" value="GO_Central"/>
</dbReference>
<dbReference type="Pfam" id="PF00515">
    <property type="entry name" value="TPR_1"/>
    <property type="match status" value="1"/>
</dbReference>
<dbReference type="InterPro" id="IPR013105">
    <property type="entry name" value="TPR_2"/>
</dbReference>
<dbReference type="KEGG" id="spu:581762"/>
<evidence type="ECO:0000256" key="1">
    <source>
        <dbReference type="ARBA" id="ARBA00008175"/>
    </source>
</evidence>
<evidence type="ECO:0000256" key="4">
    <source>
        <dbReference type="PROSITE-ProRule" id="PRU00339"/>
    </source>
</evidence>
<dbReference type="FunCoup" id="A0A7M7RBY6">
    <property type="interactions" value="1700"/>
</dbReference>
<dbReference type="Gene3D" id="1.25.40.10">
    <property type="entry name" value="Tetratricopeptide repeat domain"/>
    <property type="match status" value="1"/>
</dbReference>
<dbReference type="Pfam" id="PF07719">
    <property type="entry name" value="TPR_2"/>
    <property type="match status" value="1"/>
</dbReference>
<evidence type="ECO:0000256" key="5">
    <source>
        <dbReference type="SAM" id="MobiDB-lite"/>
    </source>
</evidence>
<reference evidence="7" key="2">
    <citation type="submission" date="2021-01" db="UniProtKB">
        <authorList>
            <consortium name="EnsemblMetazoa"/>
        </authorList>
    </citation>
    <scope>IDENTIFICATION</scope>
</reference>
<feature type="compositionally biased region" description="Polar residues" evidence="5">
    <location>
        <begin position="300"/>
        <end position="316"/>
    </location>
</feature>
<feature type="domain" description="SGTA homodimerisation" evidence="6">
    <location>
        <begin position="5"/>
        <end position="66"/>
    </location>
</feature>
<name>A0A7M7RBY6_STRPU</name>
<dbReference type="SUPFAM" id="SSF48452">
    <property type="entry name" value="TPR-like"/>
    <property type="match status" value="1"/>
</dbReference>
<keyword evidence="2" id="KW-0677">Repeat</keyword>
<dbReference type="GO" id="GO:0060090">
    <property type="term" value="F:molecular adaptor activity"/>
    <property type="evidence" value="ECO:0000318"/>
    <property type="project" value="GO_Central"/>
</dbReference>
<keyword evidence="3 4" id="KW-0802">TPR repeat</keyword>
<sequence>MSIQNRLVFAIVEFLDQQVRSNAVSGEALESLEVGLQCLQTAYGISLDDPALTSQKTERSLLEIFTSAVGGQQPDVTQVAQSSIGACSAAPGPEISEADKARAEKLKNEGNELMKKEQYNKAIEVYTQAINLNSQKSVYYSNRAAAYSKVENHEKALEDCQKAVSIDPTYSKAYGRMGLAYSSMNEFQKACEAYTRAVDLEPGNSSYRANLEIAEQKLKGASLGGGGVPNMAGINPSLGGMDMSQLLQNPAIMNAATSFLQNPQMQQMMHSFMGQAMQPGEQSDQDGGGGGGGGMANLLSVGQQIASQIQQTNPQLVEQVRQMRNSRADPNGTNNNQEETDSNNPDQPPPPPSSSS</sequence>
<dbReference type="Gene3D" id="1.20.5.420">
    <property type="entry name" value="Immunoglobulin FC, subunit C"/>
    <property type="match status" value="1"/>
</dbReference>
<dbReference type="OrthoDB" id="2335338at2759"/>
<dbReference type="RefSeq" id="XP_786841.2">
    <property type="nucleotide sequence ID" value="XM_781748.5"/>
</dbReference>
<dbReference type="PROSITE" id="PS50005">
    <property type="entry name" value="TPR"/>
    <property type="match status" value="3"/>
</dbReference>
<protein>
    <recommendedName>
        <fullName evidence="6">SGTA homodimerisation domain-containing protein</fullName>
    </recommendedName>
</protein>
<feature type="repeat" description="TPR" evidence="4">
    <location>
        <begin position="137"/>
        <end position="170"/>
    </location>
</feature>